<dbReference type="InterPro" id="IPR000182">
    <property type="entry name" value="GNAT_dom"/>
</dbReference>
<evidence type="ECO:0000256" key="1">
    <source>
        <dbReference type="ARBA" id="ARBA00022679"/>
    </source>
</evidence>
<dbReference type="InterPro" id="IPR016181">
    <property type="entry name" value="Acyl_CoA_acyltransferase"/>
</dbReference>
<keyword evidence="3" id="KW-0472">Membrane</keyword>
<dbReference type="Proteomes" id="UP000007060">
    <property type="component" value="Unassembled WGS sequence"/>
</dbReference>
<dbReference type="PROSITE" id="PS51186">
    <property type="entry name" value="GNAT"/>
    <property type="match status" value="1"/>
</dbReference>
<reference evidence="5 6" key="1">
    <citation type="journal article" date="2007" name="Proc. Natl. Acad. Sci. U.S.A.">
        <title>Genome sequencing and comparative analysis of Saccharomyces cerevisiae strain YJM789.</title>
        <authorList>
            <person name="Wei W."/>
            <person name="McCusker J.H."/>
            <person name="Hyman R.W."/>
            <person name="Jones T."/>
            <person name="Ning Y."/>
            <person name="Cao Z."/>
            <person name="Gu Z."/>
            <person name="Bruno D."/>
            <person name="Miranda M."/>
            <person name="Nguyen M."/>
            <person name="Wilhelmy J."/>
            <person name="Komp C."/>
            <person name="Tamse R."/>
            <person name="Wang X."/>
            <person name="Jia P."/>
            <person name="Luedi P."/>
            <person name="Oefner P.J."/>
            <person name="David L."/>
            <person name="Dietrich F.S."/>
            <person name="Li Y."/>
            <person name="Davis R.W."/>
            <person name="Steinmetz L.M."/>
        </authorList>
    </citation>
    <scope>NUCLEOTIDE SEQUENCE [LARGE SCALE GENOMIC DNA]</scope>
    <source>
        <strain evidence="5 6">YJM789</strain>
    </source>
</reference>
<evidence type="ECO:0000313" key="5">
    <source>
        <dbReference type="EMBL" id="EDN60858.1"/>
    </source>
</evidence>
<dbReference type="PANTHER" id="PTHR43800">
    <property type="entry name" value="PEPTIDYL-LYSINE N-ACETYLTRANSFERASE YJAB"/>
    <property type="match status" value="1"/>
</dbReference>
<evidence type="ECO:0000259" key="4">
    <source>
        <dbReference type="PROSITE" id="PS51186"/>
    </source>
</evidence>
<dbReference type="HOGENOM" id="CLU_013985_21_2_1"/>
<name>A6ZX84_YEAS7</name>
<proteinExistence type="predicted"/>
<keyword evidence="3" id="KW-1133">Transmembrane helix</keyword>
<dbReference type="EMBL" id="AAFW02000143">
    <property type="protein sequence ID" value="EDN60858.1"/>
    <property type="molecule type" value="Genomic_DNA"/>
</dbReference>
<evidence type="ECO:0000256" key="3">
    <source>
        <dbReference type="SAM" id="Phobius"/>
    </source>
</evidence>
<dbReference type="PANTHER" id="PTHR43800:SF1">
    <property type="entry name" value="PEPTIDYL-LYSINE N-ACETYLTRANSFERASE YJAB"/>
    <property type="match status" value="1"/>
</dbReference>
<keyword evidence="3" id="KW-0812">Transmembrane</keyword>
<dbReference type="Pfam" id="PF13508">
    <property type="entry name" value="Acetyltransf_7"/>
    <property type="match status" value="1"/>
</dbReference>
<comment type="caution">
    <text evidence="5">The sequence shown here is derived from an EMBL/GenBank/DDBJ whole genome shotgun (WGS) entry which is preliminary data.</text>
</comment>
<dbReference type="CDD" id="cd04301">
    <property type="entry name" value="NAT_SF"/>
    <property type="match status" value="1"/>
</dbReference>
<accession>A6ZX84</accession>
<dbReference type="SMR" id="A6ZX84"/>
<keyword evidence="1" id="KW-0808">Transferase</keyword>
<sequence>MIKQITNVTSEELVAILDIWLQANIDAHHFIPKEYWERNYEFVRSTLPKATLFTYCVGNEIVGFLGLMGSYIAGIFVKKQWRSCGIGRKLINTVKAEKMRLSLSVYDKNERAISFYLSEGFTLKEKKIESETNEIESILFWASNR</sequence>
<dbReference type="GO" id="GO:0016747">
    <property type="term" value="F:acyltransferase activity, transferring groups other than amino-acyl groups"/>
    <property type="evidence" value="ECO:0007669"/>
    <property type="project" value="InterPro"/>
</dbReference>
<dbReference type="SUPFAM" id="SSF55729">
    <property type="entry name" value="Acyl-CoA N-acyltransferases (Nat)"/>
    <property type="match status" value="1"/>
</dbReference>
<organism evidence="5 6">
    <name type="scientific">Saccharomyces cerevisiae (strain YJM789)</name>
    <name type="common">Baker's yeast</name>
    <dbReference type="NCBI Taxonomy" id="307796"/>
    <lineage>
        <taxon>Eukaryota</taxon>
        <taxon>Fungi</taxon>
        <taxon>Dikarya</taxon>
        <taxon>Ascomycota</taxon>
        <taxon>Saccharomycotina</taxon>
        <taxon>Saccharomycetes</taxon>
        <taxon>Saccharomycetales</taxon>
        <taxon>Saccharomycetaceae</taxon>
        <taxon>Saccharomyces</taxon>
    </lineage>
</organism>
<feature type="domain" description="N-acetyltransferase" evidence="4">
    <location>
        <begin position="3"/>
        <end position="142"/>
    </location>
</feature>
<dbReference type="Gene3D" id="3.40.630.30">
    <property type="match status" value="1"/>
</dbReference>
<evidence type="ECO:0000313" key="6">
    <source>
        <dbReference type="Proteomes" id="UP000007060"/>
    </source>
</evidence>
<protein>
    <submittedName>
        <fullName evidence="5">YJM-GNAT</fullName>
    </submittedName>
</protein>
<evidence type="ECO:0000256" key="2">
    <source>
        <dbReference type="ARBA" id="ARBA00023315"/>
    </source>
</evidence>
<feature type="transmembrane region" description="Helical" evidence="3">
    <location>
        <begin position="52"/>
        <end position="77"/>
    </location>
</feature>
<dbReference type="AlphaFoldDB" id="A6ZX84"/>
<gene>
    <name evidence="5" type="primary">GNAT</name>
    <name evidence="5" type="ORF">SCY_0672</name>
</gene>
<keyword evidence="2" id="KW-0012">Acyltransferase</keyword>